<proteinExistence type="predicted"/>
<evidence type="ECO:0000313" key="1">
    <source>
        <dbReference type="EMBL" id="MBA9027505.1"/>
    </source>
</evidence>
<evidence type="ECO:0008006" key="3">
    <source>
        <dbReference type="Google" id="ProtNLM"/>
    </source>
</evidence>
<sequence length="123" mass="13672">MVYLEYEIHSKQVVEIHSTVPVLKGGYDYAISTIFEVGDEFANTIFINLVDEYKNSLSHSAIRNNPNAKRLLQENVTLKEDVEEVAIVAAYTLEDATAIAETLALALTEIEILKSEIATLKGE</sequence>
<comment type="caution">
    <text evidence="1">The sequence shown here is derived from an EMBL/GenBank/DDBJ whole genome shotgun (WGS) entry which is preliminary data.</text>
</comment>
<name>A0ABR6CR48_9BACI</name>
<keyword evidence="2" id="KW-1185">Reference proteome</keyword>
<dbReference type="Proteomes" id="UP000626697">
    <property type="component" value="Unassembled WGS sequence"/>
</dbReference>
<protein>
    <recommendedName>
        <fullName evidence="3">Phage protein</fullName>
    </recommendedName>
</protein>
<gene>
    <name evidence="1" type="ORF">HNP81_002795</name>
</gene>
<dbReference type="RefSeq" id="WP_182502959.1">
    <property type="nucleotide sequence ID" value="NZ_JACJHX010000008.1"/>
</dbReference>
<organism evidence="1 2">
    <name type="scientific">Peribacillus huizhouensis</name>
    <dbReference type="NCBI Taxonomy" id="1501239"/>
    <lineage>
        <taxon>Bacteria</taxon>
        <taxon>Bacillati</taxon>
        <taxon>Bacillota</taxon>
        <taxon>Bacilli</taxon>
        <taxon>Bacillales</taxon>
        <taxon>Bacillaceae</taxon>
        <taxon>Peribacillus</taxon>
    </lineage>
</organism>
<reference evidence="1 2" key="1">
    <citation type="submission" date="2020-08" db="EMBL/GenBank/DDBJ databases">
        <title>Genomic Encyclopedia of Type Strains, Phase IV (KMG-IV): sequencing the most valuable type-strain genomes for metagenomic binning, comparative biology and taxonomic classification.</title>
        <authorList>
            <person name="Goeker M."/>
        </authorList>
    </citation>
    <scope>NUCLEOTIDE SEQUENCE [LARGE SCALE GENOMIC DNA]</scope>
    <source>
        <strain evidence="1 2">DSM 105481</strain>
    </source>
</reference>
<dbReference type="EMBL" id="JACJHX010000008">
    <property type="protein sequence ID" value="MBA9027505.1"/>
    <property type="molecule type" value="Genomic_DNA"/>
</dbReference>
<accession>A0ABR6CR48</accession>
<evidence type="ECO:0000313" key="2">
    <source>
        <dbReference type="Proteomes" id="UP000626697"/>
    </source>
</evidence>